<sequence length="170" mass="19379">MIGTNSVKLQNFEKQDSINRKLSLRNIPSNDMAKNFDPRPVCTKYCTLPMIDHRKEHNTPIMAAPGYNTNNTFYPGTDKPHYYGFATNVDNESTLRNQFMALQAADQAKYIPPSTSDLYQNRVNFQTTNENLDGSMLFREDQFSDFNPNPSIKIGSGIFNNATRVQLKNL</sequence>
<accession>A0AC59EXD3</accession>
<evidence type="ECO:0000313" key="2">
    <source>
        <dbReference type="Proteomes" id="UP000204225"/>
    </source>
</evidence>
<proteinExistence type="predicted"/>
<protein>
    <submittedName>
        <fullName evidence="1">Uncharacterized protein</fullName>
    </submittedName>
</protein>
<dbReference type="EMBL" id="KC662249">
    <property type="protein sequence ID" value="AGM15637.1"/>
    <property type="molecule type" value="Genomic_DNA"/>
</dbReference>
<dbReference type="Proteomes" id="UP000204225">
    <property type="component" value="Segment"/>
</dbReference>
<gene>
    <name evidence="1" type="ORF">PGCG_00326</name>
</gene>
<organism evidence="1 2">
    <name type="scientific">Phaeocystis globosa virus PgV-16T</name>
    <dbReference type="NCBI Taxonomy" id="3071227"/>
    <lineage>
        <taxon>Viruses</taxon>
        <taxon>Varidnaviria</taxon>
        <taxon>Bamfordvirae</taxon>
        <taxon>Nucleocytoviricota</taxon>
        <taxon>Megaviricetes</taxon>
        <taxon>Imitervirales</taxon>
        <taxon>Mesomimiviridae</taxon>
        <taxon>Tethysvirus</taxon>
        <taxon>Tethysvirus hollandense</taxon>
    </lineage>
</organism>
<reference evidence="1 2" key="1">
    <citation type="journal article" date="2013" name="Proc. Natl. Acad. Sci. U.S.A.">
        <title>Genome of Phaeocystis globosa virus PgV-16T highlights the common ancestry of the largest known DNA viruses infecting eukaryotes.</title>
        <authorList>
            <person name="Santini S."/>
            <person name="Jeudy S."/>
            <person name="Bartoli J."/>
            <person name="Poirot O."/>
            <person name="Lescot M."/>
            <person name="Abergel C."/>
            <person name="Barbe V."/>
            <person name="Wommack K.E."/>
            <person name="Noordeloos A.A."/>
            <person name="Brussaard C.P."/>
            <person name="Claverie J.M."/>
        </authorList>
    </citation>
    <scope>NUCLEOTIDE SEQUENCE [LARGE SCALE GENOMIC DNA]</scope>
    <source>
        <strain evidence="1 2">16T</strain>
    </source>
</reference>
<keyword evidence="2" id="KW-1185">Reference proteome</keyword>
<name>A0AC59EXD3_9VIRU</name>
<evidence type="ECO:0000313" key="1">
    <source>
        <dbReference type="EMBL" id="AGM15637.1"/>
    </source>
</evidence>